<protein>
    <submittedName>
        <fullName evidence="1">HINT domain-containing protein</fullName>
    </submittedName>
</protein>
<evidence type="ECO:0000313" key="2">
    <source>
        <dbReference type="Proteomes" id="UP001272242"/>
    </source>
</evidence>
<dbReference type="SUPFAM" id="SSF51294">
    <property type="entry name" value="Hedgehog/intein (Hint) domain"/>
    <property type="match status" value="1"/>
</dbReference>
<dbReference type="InterPro" id="IPR036844">
    <property type="entry name" value="Hint_dom_sf"/>
</dbReference>
<proteinExistence type="predicted"/>
<dbReference type="Proteomes" id="UP001272242">
    <property type="component" value="Unassembled WGS sequence"/>
</dbReference>
<organism evidence="1 2">
    <name type="scientific">Gemmata algarum</name>
    <dbReference type="NCBI Taxonomy" id="2975278"/>
    <lineage>
        <taxon>Bacteria</taxon>
        <taxon>Pseudomonadati</taxon>
        <taxon>Planctomycetota</taxon>
        <taxon>Planctomycetia</taxon>
        <taxon>Gemmatales</taxon>
        <taxon>Gemmataceae</taxon>
        <taxon>Gemmata</taxon>
    </lineage>
</organism>
<keyword evidence="2" id="KW-1185">Reference proteome</keyword>
<accession>A0ABU5F6D2</accession>
<dbReference type="Pfam" id="PF07591">
    <property type="entry name" value="PT-HINT"/>
    <property type="match status" value="1"/>
</dbReference>
<evidence type="ECO:0000313" key="1">
    <source>
        <dbReference type="EMBL" id="MDY3562332.1"/>
    </source>
</evidence>
<dbReference type="CDD" id="cd00081">
    <property type="entry name" value="Hint"/>
    <property type="match status" value="1"/>
</dbReference>
<sequence length="342" mass="37776">MTRRGWVAVELLGVGDEVASRTEHDPSGPVEWKPVEDTFRRTGRVLHLHFAGGELIRTTPEHPLWVDGKGWTAAGSLAAGDRIATLSGEWVPITEVYDTQEWEPVYNLRVADHHTYFVGDDGWGFAAWAHNTYYNIKVSPSGLVQIYEGNLKDAVAKAKGAGSLEKAAYYLANLQSSEAGFNQVLDDIRAAIGRSTNAAVKAVTIRKAASELRILSPGTADWQAAVEAIRNPTLAHGTNFRVAGQSQAQQLIWDAYDGTPTGRLPLRKPEWSDTWQNGRYEFGYQFDEQYEGTPKGNTPDNNLLHIKWTDNRTDGGHVAADGHIYYGSWSGPHQFSQPADGW</sequence>
<gene>
    <name evidence="1" type="ORF">R5W23_003797</name>
</gene>
<comment type="caution">
    <text evidence="1">The sequence shown here is derived from an EMBL/GenBank/DDBJ whole genome shotgun (WGS) entry which is preliminary data.</text>
</comment>
<dbReference type="Gene3D" id="2.170.16.10">
    <property type="entry name" value="Hedgehog/Intein (Hint) domain"/>
    <property type="match status" value="1"/>
</dbReference>
<dbReference type="EMBL" id="JAXBLV010000211">
    <property type="protein sequence ID" value="MDY3562332.1"/>
    <property type="molecule type" value="Genomic_DNA"/>
</dbReference>
<name>A0ABU5F6D2_9BACT</name>
<reference evidence="2" key="1">
    <citation type="journal article" date="2023" name="Mar. Drugs">
        <title>Gemmata algarum, a Novel Planctomycete Isolated from an Algal Mat, Displays Antimicrobial Activity.</title>
        <authorList>
            <person name="Kumar G."/>
            <person name="Kallscheuer N."/>
            <person name="Kashif M."/>
            <person name="Ahamad S."/>
            <person name="Jagadeeshwari U."/>
            <person name="Pannikurungottu S."/>
            <person name="Haufschild T."/>
            <person name="Kabuu M."/>
            <person name="Sasikala C."/>
            <person name="Jogler C."/>
            <person name="Ramana C."/>
        </authorList>
    </citation>
    <scope>NUCLEOTIDE SEQUENCE [LARGE SCALE GENOMIC DNA]</scope>
    <source>
        <strain evidence="2">JC673</strain>
    </source>
</reference>